<dbReference type="InterPro" id="IPR000182">
    <property type="entry name" value="GNAT_dom"/>
</dbReference>
<feature type="domain" description="N-acetyltransferase" evidence="1">
    <location>
        <begin position="103"/>
        <end position="235"/>
    </location>
</feature>
<evidence type="ECO:0000259" key="1">
    <source>
        <dbReference type="PROSITE" id="PS51186"/>
    </source>
</evidence>
<evidence type="ECO:0000313" key="3">
    <source>
        <dbReference type="Proteomes" id="UP000029917"/>
    </source>
</evidence>
<protein>
    <recommendedName>
        <fullName evidence="1">N-acetyltransferase domain-containing protein</fullName>
    </recommendedName>
</protein>
<dbReference type="PROSITE" id="PS51186">
    <property type="entry name" value="GNAT"/>
    <property type="match status" value="1"/>
</dbReference>
<comment type="caution">
    <text evidence="2">The sequence shown here is derived from an EMBL/GenBank/DDBJ whole genome shotgun (WGS) entry which is preliminary data.</text>
</comment>
<dbReference type="STRING" id="690417.IC63_13450"/>
<reference evidence="2 3" key="1">
    <citation type="submission" date="2014-09" db="EMBL/GenBank/DDBJ databases">
        <authorList>
            <person name="McGinnis J.M."/>
            <person name="Wolfgang W.J."/>
        </authorList>
    </citation>
    <scope>NUCLEOTIDE SEQUENCE [LARGE SCALE GENOMIC DNA]</scope>
    <source>
        <strain evidence="2 3">HAMBI 3106</strain>
    </source>
</reference>
<dbReference type="Pfam" id="PF00583">
    <property type="entry name" value="Acetyltransf_1"/>
    <property type="match status" value="1"/>
</dbReference>
<proteinExistence type="predicted"/>
<name>A0A099EZA2_9RHOB</name>
<dbReference type="PANTHER" id="PTHR43617">
    <property type="entry name" value="L-AMINO ACID N-ACETYLTRANSFERASE"/>
    <property type="match status" value="1"/>
</dbReference>
<dbReference type="InterPro" id="IPR050276">
    <property type="entry name" value="MshD_Acetyltransferase"/>
</dbReference>
<reference evidence="2 3" key="2">
    <citation type="submission" date="2014-10" db="EMBL/GenBank/DDBJ databases">
        <title>Paracoccus sanguinis sp. nov., isolated from clinical specimens of New York State patients.</title>
        <authorList>
            <person name="Mingle L.A."/>
            <person name="Cole J.A."/>
            <person name="Lapierre P."/>
            <person name="Musser K.A."/>
        </authorList>
    </citation>
    <scope>NUCLEOTIDE SEQUENCE [LARGE SCALE GENOMIC DNA]</scope>
    <source>
        <strain evidence="2 3">HAMBI 3106</strain>
    </source>
</reference>
<dbReference type="GO" id="GO:0016747">
    <property type="term" value="F:acyltransferase activity, transferring groups other than amino-acyl groups"/>
    <property type="evidence" value="ECO:0007669"/>
    <property type="project" value="InterPro"/>
</dbReference>
<dbReference type="Gene3D" id="3.40.630.30">
    <property type="match status" value="1"/>
</dbReference>
<dbReference type="SUPFAM" id="SSF55729">
    <property type="entry name" value="Acyl-CoA N-acyltransferases (Nat)"/>
    <property type="match status" value="1"/>
</dbReference>
<sequence length="235" mass="24841">MISDEFDAALQATWPAADYAQTGGLRVGRGLGGGGRVSAARVTGPWAPADIAKAEAQHDAWDQPPLFAIEDGDPIAAALADRGYVRTRPTLILSTPVAPLAEPPIPPVMALECWPPLAILRELWTEQGIGPDRQAVMGRVAGPRVAILGRIDDRAAAAGFAAVHGNIATLHALAVLPGFRRRGLAGWMVRRAARFAAAQGAGTLALAVTEANREARALYDALGFHRIGSYAYWTR</sequence>
<gene>
    <name evidence="2" type="ORF">IC63_13450</name>
</gene>
<dbReference type="InterPro" id="IPR016181">
    <property type="entry name" value="Acyl_CoA_acyltransferase"/>
</dbReference>
<dbReference type="RefSeq" id="WP_036720984.1">
    <property type="nucleotide sequence ID" value="NZ_JRKS01000053.1"/>
</dbReference>
<accession>A0A099EZA2</accession>
<dbReference type="Proteomes" id="UP000029917">
    <property type="component" value="Unassembled WGS sequence"/>
</dbReference>
<dbReference type="AlphaFoldDB" id="A0A099EZA2"/>
<keyword evidence="3" id="KW-1185">Reference proteome</keyword>
<organism evidence="2 3">
    <name type="scientific">Paracoccus sphaerophysae</name>
    <dbReference type="NCBI Taxonomy" id="690417"/>
    <lineage>
        <taxon>Bacteria</taxon>
        <taxon>Pseudomonadati</taxon>
        <taxon>Pseudomonadota</taxon>
        <taxon>Alphaproteobacteria</taxon>
        <taxon>Rhodobacterales</taxon>
        <taxon>Paracoccaceae</taxon>
        <taxon>Paracoccus</taxon>
    </lineage>
</organism>
<dbReference type="EMBL" id="JRKS01000053">
    <property type="protein sequence ID" value="KGJ03313.1"/>
    <property type="molecule type" value="Genomic_DNA"/>
</dbReference>
<evidence type="ECO:0000313" key="2">
    <source>
        <dbReference type="EMBL" id="KGJ03313.1"/>
    </source>
</evidence>